<sequence>MFVPIDERIRTELASVAAGRNLSRSEAGWLARALTGAVRPNRDAPLLDLARGLAVLGRLDGAGDQRALVARVFDPALARPAALAALLDQAPPGALARDGRGVILPGWDRPLALTVLARSLGLAEIVALVDGSSLLPDLVSALRQVTDDSSVPAVEDAGRALARALHAWRMRCLPFAAVERGLRRLATLGAEPGALDDAAILDLFCAEIRAGERPVFHSLVRLVATLERARRHGLDLHRLSQAMPLDAAPEVEAALADIAGGDEASLEERLGRVPARPKCLTGVERRHLEAVVALDPLHRTRPLTALRALAFEPVQSGILNRQRRGSGGAGVAARTACAEARPYPDLTAATAALHGHLRDLLRIALALRVEGCGAAPDDPRAGAAVQEGRRALKAMRREGFDARPDDLRAAFEGMDECLADLAGALDDALARIAALDEAAPLESRFEADRTVFAGLFAQLYADPSVQEAPHGIP</sequence>
<name>A0A5B2V928_9HYPH</name>
<accession>A0A5B2V928</accession>
<evidence type="ECO:0000313" key="2">
    <source>
        <dbReference type="Proteomes" id="UP000323142"/>
    </source>
</evidence>
<gene>
    <name evidence="1" type="ORF">F0L46_22345</name>
</gene>
<proteinExistence type="predicted"/>
<keyword evidence="2" id="KW-1185">Reference proteome</keyword>
<comment type="caution">
    <text evidence="1">The sequence shown here is derived from an EMBL/GenBank/DDBJ whole genome shotgun (WGS) entry which is preliminary data.</text>
</comment>
<protein>
    <submittedName>
        <fullName evidence="1">Uncharacterized protein</fullName>
    </submittedName>
</protein>
<dbReference type="Proteomes" id="UP000323142">
    <property type="component" value="Unassembled WGS sequence"/>
</dbReference>
<organism evidence="1 2">
    <name type="scientific">Salinarimonas soli</name>
    <dbReference type="NCBI Taxonomy" id="1638099"/>
    <lineage>
        <taxon>Bacteria</taxon>
        <taxon>Pseudomonadati</taxon>
        <taxon>Pseudomonadota</taxon>
        <taxon>Alphaproteobacteria</taxon>
        <taxon>Hyphomicrobiales</taxon>
        <taxon>Salinarimonadaceae</taxon>
        <taxon>Salinarimonas</taxon>
    </lineage>
</organism>
<dbReference type="OrthoDB" id="7985035at2"/>
<reference evidence="1 2" key="2">
    <citation type="submission" date="2019-09" db="EMBL/GenBank/DDBJ databases">
        <authorList>
            <person name="Jin C."/>
        </authorList>
    </citation>
    <scope>NUCLEOTIDE SEQUENCE [LARGE SCALE GENOMIC DNA]</scope>
    <source>
        <strain evidence="1 2">BN140002</strain>
    </source>
</reference>
<reference evidence="1 2" key="1">
    <citation type="submission" date="2019-09" db="EMBL/GenBank/DDBJ databases">
        <title>Salinarimonas rosea gen. nov., sp. nov., a new member of the a-2 subgroup of the Proteobacteria.</title>
        <authorList>
            <person name="Liu J."/>
        </authorList>
    </citation>
    <scope>NUCLEOTIDE SEQUENCE [LARGE SCALE GENOMIC DNA]</scope>
    <source>
        <strain evidence="1 2">BN140002</strain>
    </source>
</reference>
<dbReference type="RefSeq" id="WP_149821738.1">
    <property type="nucleotide sequence ID" value="NZ_VUOA01000040.1"/>
</dbReference>
<dbReference type="EMBL" id="VUOA01000040">
    <property type="protein sequence ID" value="KAA2235075.1"/>
    <property type="molecule type" value="Genomic_DNA"/>
</dbReference>
<evidence type="ECO:0000313" key="1">
    <source>
        <dbReference type="EMBL" id="KAA2235075.1"/>
    </source>
</evidence>
<dbReference type="AlphaFoldDB" id="A0A5B2V928"/>